<organism evidence="3 4">
    <name type="scientific">Polymorphobacter multimanifer</name>
    <dbReference type="NCBI Taxonomy" id="1070431"/>
    <lineage>
        <taxon>Bacteria</taxon>
        <taxon>Pseudomonadati</taxon>
        <taxon>Pseudomonadota</taxon>
        <taxon>Alphaproteobacteria</taxon>
        <taxon>Sphingomonadales</taxon>
        <taxon>Sphingosinicellaceae</taxon>
        <taxon>Polymorphobacter</taxon>
    </lineage>
</organism>
<accession>A0A841LFI5</accession>
<comment type="caution">
    <text evidence="3">The sequence shown here is derived from an EMBL/GenBank/DDBJ whole genome shotgun (WGS) entry which is preliminary data.</text>
</comment>
<dbReference type="PANTHER" id="PTHR33755:SF6">
    <property type="entry name" value="PLASMID STABILIZATION SYSTEM PROTEIN"/>
    <property type="match status" value="1"/>
</dbReference>
<name>A0A841LFI5_9SPHN</name>
<dbReference type="Gene3D" id="3.30.2310.20">
    <property type="entry name" value="RelE-like"/>
    <property type="match status" value="1"/>
</dbReference>
<keyword evidence="2" id="KW-1277">Toxin-antitoxin system</keyword>
<dbReference type="InterPro" id="IPR007712">
    <property type="entry name" value="RelE/ParE_toxin"/>
</dbReference>
<dbReference type="Proteomes" id="UP000538147">
    <property type="component" value="Unassembled WGS sequence"/>
</dbReference>
<evidence type="ECO:0000256" key="2">
    <source>
        <dbReference type="ARBA" id="ARBA00022649"/>
    </source>
</evidence>
<dbReference type="InterPro" id="IPR051803">
    <property type="entry name" value="TA_system_RelE-like_toxin"/>
</dbReference>
<dbReference type="Pfam" id="PF05016">
    <property type="entry name" value="ParE_toxin"/>
    <property type="match status" value="1"/>
</dbReference>
<evidence type="ECO:0000256" key="1">
    <source>
        <dbReference type="ARBA" id="ARBA00006226"/>
    </source>
</evidence>
<comment type="similarity">
    <text evidence="1">Belongs to the RelE toxin family.</text>
</comment>
<dbReference type="AlphaFoldDB" id="A0A841LFI5"/>
<sequence>MKRLVYLPAALADLKAITLFIADDNPDRAISFVDELQSTAAETARRPASFPARDDLAPGLRAARHGRYLIFFQEIADQIQIVRVLHGARDLQRLFNG</sequence>
<dbReference type="InterPro" id="IPR035093">
    <property type="entry name" value="RelE/ParE_toxin_dom_sf"/>
</dbReference>
<protein>
    <submittedName>
        <fullName evidence="3">Toxin ParE1/3/4</fullName>
    </submittedName>
</protein>
<dbReference type="EMBL" id="JACIIV010000021">
    <property type="protein sequence ID" value="MBB6228575.1"/>
    <property type="molecule type" value="Genomic_DNA"/>
</dbReference>
<keyword evidence="4" id="KW-1185">Reference proteome</keyword>
<evidence type="ECO:0000313" key="4">
    <source>
        <dbReference type="Proteomes" id="UP000538147"/>
    </source>
</evidence>
<reference evidence="3 4" key="1">
    <citation type="submission" date="2020-08" db="EMBL/GenBank/DDBJ databases">
        <title>Genomic Encyclopedia of Type Strains, Phase IV (KMG-IV): sequencing the most valuable type-strain genomes for metagenomic binning, comparative biology and taxonomic classification.</title>
        <authorList>
            <person name="Goeker M."/>
        </authorList>
    </citation>
    <scope>NUCLEOTIDE SEQUENCE [LARGE SCALE GENOMIC DNA]</scope>
    <source>
        <strain evidence="3 4">DSM 102189</strain>
    </source>
</reference>
<gene>
    <name evidence="3" type="ORF">FHS79_002765</name>
</gene>
<dbReference type="PANTHER" id="PTHR33755">
    <property type="entry name" value="TOXIN PARE1-RELATED"/>
    <property type="match status" value="1"/>
</dbReference>
<proteinExistence type="inferred from homology"/>
<dbReference type="RefSeq" id="WP_184201168.1">
    <property type="nucleotide sequence ID" value="NZ_BMOX01000004.1"/>
</dbReference>
<evidence type="ECO:0000313" key="3">
    <source>
        <dbReference type="EMBL" id="MBB6228575.1"/>
    </source>
</evidence>